<dbReference type="EMBL" id="JAACJJ010000015">
    <property type="protein sequence ID" value="KAF5325142.1"/>
    <property type="molecule type" value="Genomic_DNA"/>
</dbReference>
<proteinExistence type="predicted"/>
<name>A0A8H5BKV0_9AGAR</name>
<dbReference type="Gene3D" id="4.10.240.10">
    <property type="entry name" value="Zn(2)-C6 fungal-type DNA-binding domain"/>
    <property type="match status" value="1"/>
</dbReference>
<evidence type="ECO:0000313" key="10">
    <source>
        <dbReference type="EMBL" id="KAF5325142.1"/>
    </source>
</evidence>
<dbReference type="InterPro" id="IPR001138">
    <property type="entry name" value="Zn2Cys6_DnaBD"/>
</dbReference>
<feature type="region of interest" description="Disordered" evidence="8">
    <location>
        <begin position="663"/>
        <end position="789"/>
    </location>
</feature>
<dbReference type="CDD" id="cd12148">
    <property type="entry name" value="fungal_TF_MHR"/>
    <property type="match status" value="1"/>
</dbReference>
<comment type="subcellular location">
    <subcellularLocation>
        <location evidence="1">Nucleus</location>
    </subcellularLocation>
</comment>
<keyword evidence="3" id="KW-0862">Zinc</keyword>
<dbReference type="GO" id="GO:0006351">
    <property type="term" value="P:DNA-templated transcription"/>
    <property type="evidence" value="ECO:0007669"/>
    <property type="project" value="InterPro"/>
</dbReference>
<dbReference type="InterPro" id="IPR036864">
    <property type="entry name" value="Zn2-C6_fun-type_DNA-bd_sf"/>
</dbReference>
<keyword evidence="2" id="KW-0479">Metal-binding</keyword>
<dbReference type="PROSITE" id="PS50048">
    <property type="entry name" value="ZN2_CY6_FUNGAL_2"/>
    <property type="match status" value="1"/>
</dbReference>
<evidence type="ECO:0000313" key="11">
    <source>
        <dbReference type="Proteomes" id="UP000567179"/>
    </source>
</evidence>
<dbReference type="PANTHER" id="PTHR31313:SF81">
    <property type="entry name" value="TY1 ENHANCER ACTIVATOR"/>
    <property type="match status" value="1"/>
</dbReference>
<dbReference type="GO" id="GO:0000981">
    <property type="term" value="F:DNA-binding transcription factor activity, RNA polymerase II-specific"/>
    <property type="evidence" value="ECO:0007669"/>
    <property type="project" value="InterPro"/>
</dbReference>
<dbReference type="Pfam" id="PF00172">
    <property type="entry name" value="Zn_clus"/>
    <property type="match status" value="1"/>
</dbReference>
<organism evidence="10 11">
    <name type="scientific">Psilocybe cf. subviscida</name>
    <dbReference type="NCBI Taxonomy" id="2480587"/>
    <lineage>
        <taxon>Eukaryota</taxon>
        <taxon>Fungi</taxon>
        <taxon>Dikarya</taxon>
        <taxon>Basidiomycota</taxon>
        <taxon>Agaricomycotina</taxon>
        <taxon>Agaricomycetes</taxon>
        <taxon>Agaricomycetidae</taxon>
        <taxon>Agaricales</taxon>
        <taxon>Agaricineae</taxon>
        <taxon>Strophariaceae</taxon>
        <taxon>Psilocybe</taxon>
    </lineage>
</organism>
<dbReference type="SMART" id="SM00066">
    <property type="entry name" value="GAL4"/>
    <property type="match status" value="1"/>
</dbReference>
<dbReference type="GO" id="GO:0005634">
    <property type="term" value="C:nucleus"/>
    <property type="evidence" value="ECO:0007669"/>
    <property type="project" value="UniProtKB-SubCell"/>
</dbReference>
<dbReference type="AlphaFoldDB" id="A0A8H5BKV0"/>
<evidence type="ECO:0000256" key="3">
    <source>
        <dbReference type="ARBA" id="ARBA00022833"/>
    </source>
</evidence>
<evidence type="ECO:0000256" key="1">
    <source>
        <dbReference type="ARBA" id="ARBA00004123"/>
    </source>
</evidence>
<dbReference type="OrthoDB" id="2154091at2759"/>
<evidence type="ECO:0000256" key="5">
    <source>
        <dbReference type="ARBA" id="ARBA00023125"/>
    </source>
</evidence>
<dbReference type="Proteomes" id="UP000567179">
    <property type="component" value="Unassembled WGS sequence"/>
</dbReference>
<feature type="compositionally biased region" description="Low complexity" evidence="8">
    <location>
        <begin position="667"/>
        <end position="680"/>
    </location>
</feature>
<evidence type="ECO:0000256" key="4">
    <source>
        <dbReference type="ARBA" id="ARBA00023015"/>
    </source>
</evidence>
<dbReference type="InterPro" id="IPR007219">
    <property type="entry name" value="XnlR_reg_dom"/>
</dbReference>
<protein>
    <recommendedName>
        <fullName evidence="9">Zn(2)-C6 fungal-type domain-containing protein</fullName>
    </recommendedName>
</protein>
<dbReference type="PANTHER" id="PTHR31313">
    <property type="entry name" value="TY1 ENHANCER ACTIVATOR"/>
    <property type="match status" value="1"/>
</dbReference>
<evidence type="ECO:0000256" key="8">
    <source>
        <dbReference type="SAM" id="MobiDB-lite"/>
    </source>
</evidence>
<evidence type="ECO:0000256" key="7">
    <source>
        <dbReference type="ARBA" id="ARBA00023242"/>
    </source>
</evidence>
<comment type="caution">
    <text evidence="10">The sequence shown here is derived from an EMBL/GenBank/DDBJ whole genome shotgun (WGS) entry which is preliminary data.</text>
</comment>
<dbReference type="GO" id="GO:0008270">
    <property type="term" value="F:zinc ion binding"/>
    <property type="evidence" value="ECO:0007669"/>
    <property type="project" value="InterPro"/>
</dbReference>
<feature type="compositionally biased region" description="Low complexity" evidence="8">
    <location>
        <begin position="949"/>
        <end position="972"/>
    </location>
</feature>
<feature type="compositionally biased region" description="Low complexity" evidence="8">
    <location>
        <begin position="755"/>
        <end position="788"/>
    </location>
</feature>
<keyword evidence="5" id="KW-0238">DNA-binding</keyword>
<feature type="domain" description="Zn(2)-C6 fungal-type" evidence="9">
    <location>
        <begin position="25"/>
        <end position="57"/>
    </location>
</feature>
<keyword evidence="7" id="KW-0539">Nucleus</keyword>
<dbReference type="CDD" id="cd00067">
    <property type="entry name" value="GAL4"/>
    <property type="match status" value="1"/>
</dbReference>
<evidence type="ECO:0000256" key="2">
    <source>
        <dbReference type="ARBA" id="ARBA00022723"/>
    </source>
</evidence>
<evidence type="ECO:0000256" key="6">
    <source>
        <dbReference type="ARBA" id="ARBA00023163"/>
    </source>
</evidence>
<dbReference type="SUPFAM" id="SSF57701">
    <property type="entry name" value="Zn2/Cys6 DNA-binding domain"/>
    <property type="match status" value="1"/>
</dbReference>
<reference evidence="10 11" key="1">
    <citation type="journal article" date="2020" name="ISME J.">
        <title>Uncovering the hidden diversity of litter-decomposition mechanisms in mushroom-forming fungi.</title>
        <authorList>
            <person name="Floudas D."/>
            <person name="Bentzer J."/>
            <person name="Ahren D."/>
            <person name="Johansson T."/>
            <person name="Persson P."/>
            <person name="Tunlid A."/>
        </authorList>
    </citation>
    <scope>NUCLEOTIDE SEQUENCE [LARGE SCALE GENOMIC DNA]</scope>
    <source>
        <strain evidence="10 11">CBS 101986</strain>
    </source>
</reference>
<dbReference type="GO" id="GO:0003677">
    <property type="term" value="F:DNA binding"/>
    <property type="evidence" value="ECO:0007669"/>
    <property type="project" value="UniProtKB-KW"/>
</dbReference>
<dbReference type="InterPro" id="IPR051615">
    <property type="entry name" value="Transcr_Regulatory_Elem"/>
</dbReference>
<keyword evidence="11" id="KW-1185">Reference proteome</keyword>
<keyword evidence="4" id="KW-0805">Transcription regulation</keyword>
<dbReference type="Pfam" id="PF04082">
    <property type="entry name" value="Fungal_trans"/>
    <property type="match status" value="1"/>
</dbReference>
<sequence length="1013" mass="112882">MKAKSTTPGPTTTGHARGKGTYNPACDVCARKKTKCDGQQPVCGPCIHQGRQDECRWTKNPSRKPRTEMAFEAMHKNKENVLARAQEWRRYAELLESLLAQCPSYQYRNIDYRSRRPIDNDGVLPVDFPDDFDYTLPGADDDVSADPADPTGEICRPTPALKLEPNGTTHYYGNTAPFRFERIDIPRQPSRFPAHGQNANAIYVLLVDGVNESLVNPAFDWSRYLPPEVPLDRRSHDRALDLLFKFFTSWCLRIIPQLFFRDMHRALSIPKSQPLPRTAHYSPMLHNALVALALAFLDEHRFRDFSTRQYYANRAKSYIESECQKPTLSVVHALSILASFHSSQGDQTLGYMYFGMSARMSQALGLSIDCSEWVRLGKMDSSERLDRHWTNWTTFSQDICWSLYVGRDYCVSVPSEQDSTKSKDISMPYVDEEFDLMPWEHKPSGIAPQPNYLTKTFQAMCELFLISRRIMDVVNGLHKSRSKPLALDELISEIDLNLNTWNNALAPELQITLKSRPTATPHKLMLHLAYWWLFILLHRPFFRRKAHPIHTSDREIDHVKLCKRAADNIMENLATWRTLYGLRYCPITLIQAVFSAGTIHLLTAIQAANGQRVARKELGIALGQQRLVLEYLTEIGQSWQCATNLAGIMRKLVSAELKPLLERHSEPSAGPSSSSSLHLPSVDEGEEVQEEGLPRSLTRNRQISLPGQVRPPHRFHAREHSVNEGAPLPSTPPTTLSPTIMISPAREPSQNPDQSSFGRFSSSPVHSSPISIRRTGSSSSLSPLKGSSFPEQWALRPSPHLSDSLCPSPAPSPVFDNFSVSEIPPSSSPANSFTSFSLPHLTAGNSNGASFSDPALNNFMNMFDTSFANSNVLMDSGAGHIFRQADPGLIPSDRNVHDLPSAYSNLSLTNPAHAPPRSQPPQIASEPTGPPPRSLGQAPFFGTFRPSDDGSLPSPAPPLASFQASSGSFPSSLTGPSSVQFDNSFFDASLDPSATGIPVQHQDIDMDDLFNWM</sequence>
<gene>
    <name evidence="10" type="ORF">D9619_009966</name>
</gene>
<dbReference type="PROSITE" id="PS00463">
    <property type="entry name" value="ZN2_CY6_FUNGAL_1"/>
    <property type="match status" value="1"/>
</dbReference>
<evidence type="ECO:0000259" key="9">
    <source>
        <dbReference type="PROSITE" id="PS50048"/>
    </source>
</evidence>
<feature type="region of interest" description="Disordered" evidence="8">
    <location>
        <begin position="892"/>
        <end position="975"/>
    </location>
</feature>
<accession>A0A8H5BKV0</accession>
<keyword evidence="6" id="KW-0804">Transcription</keyword>